<evidence type="ECO:0000313" key="7">
    <source>
        <dbReference type="Proteomes" id="UP000436088"/>
    </source>
</evidence>
<dbReference type="GO" id="GO:0005880">
    <property type="term" value="C:nuclear microtubule"/>
    <property type="evidence" value="ECO:0007669"/>
    <property type="project" value="TreeGrafter"/>
</dbReference>
<dbReference type="CDD" id="cd00179">
    <property type="entry name" value="SynN"/>
    <property type="match status" value="1"/>
</dbReference>
<dbReference type="PANTHER" id="PTHR31807:SF31">
    <property type="entry name" value="QWRF MOTIF PROTEIN (DUF566)-RELATED"/>
    <property type="match status" value="1"/>
</dbReference>
<dbReference type="GO" id="GO:0051225">
    <property type="term" value="P:spindle assembly"/>
    <property type="evidence" value="ECO:0007669"/>
    <property type="project" value="TreeGrafter"/>
</dbReference>
<feature type="compositionally biased region" description="Low complexity" evidence="4">
    <location>
        <begin position="104"/>
        <end position="117"/>
    </location>
</feature>
<dbReference type="AlphaFoldDB" id="A0A6A3CW99"/>
<dbReference type="Proteomes" id="UP000436088">
    <property type="component" value="Unassembled WGS sequence"/>
</dbReference>
<organism evidence="6 7">
    <name type="scientific">Hibiscus syriacus</name>
    <name type="common">Rose of Sharon</name>
    <dbReference type="NCBI Taxonomy" id="106335"/>
    <lineage>
        <taxon>Eukaryota</taxon>
        <taxon>Viridiplantae</taxon>
        <taxon>Streptophyta</taxon>
        <taxon>Embryophyta</taxon>
        <taxon>Tracheophyta</taxon>
        <taxon>Spermatophyta</taxon>
        <taxon>Magnoliopsida</taxon>
        <taxon>eudicotyledons</taxon>
        <taxon>Gunneridae</taxon>
        <taxon>Pentapetalae</taxon>
        <taxon>rosids</taxon>
        <taxon>malvids</taxon>
        <taxon>Malvales</taxon>
        <taxon>Malvaceae</taxon>
        <taxon>Malvoideae</taxon>
        <taxon>Hibiscus</taxon>
    </lineage>
</organism>
<accession>A0A6A3CW99</accession>
<sequence>MEEELLERNTDLSPHLQEELVVSIDIVKSPGSILDIAARRSESREVASRFLSSPSSTPTHDSGHHSPNKALSPLRRKSTSVDTRKQHRSLDDPSGGLVGGLWPSSTATTNSSSSSNSKKLDTLADYLGNERLKDFIERKSYEKRSNPQHFSLTKQTSHTEFSRAIRSPTMSVENKAKLMPFSNLKPPTSLSRSKGVEKFLNLGLMGLFKSKKSSSLQSGLGDVESAHQLRLIHNGLIQWLYANAKADAVNRNINNQVQMKALESWADMERQHSSAISMTKECLHAVVCKVPLVEGAEVDAQSASMALRHASELTASIKTMLTASSPGIEKTVSLVSELAEVVAQEKLLLEECIELFRMISILEEQQIQGGKFIDPIKAEEMNDLFSISFKRYSDLKQQVHLDDLEAGNEVVNLDEFFEDVDNVKDDMRVVEQVYNRLQQSNEETKAAQSAKAVKDLRAQMDLDVEQVLKRVKVIKGKLEALEKSNAAHQKLPGCGPGISASRTRTSVVSGLGSKLKAMMDDFQGLRARMTEE</sequence>
<evidence type="ECO:0000256" key="2">
    <source>
        <dbReference type="ARBA" id="ARBA00022927"/>
    </source>
</evidence>
<keyword evidence="7" id="KW-1185">Reference proteome</keyword>
<dbReference type="PANTHER" id="PTHR31807">
    <property type="entry name" value="AUGMIN FAMILY MEMBER"/>
    <property type="match status" value="1"/>
</dbReference>
<keyword evidence="2" id="KW-0653">Protein transport</keyword>
<evidence type="ECO:0000256" key="3">
    <source>
        <dbReference type="SAM" id="Coils"/>
    </source>
</evidence>
<dbReference type="FunFam" id="1.20.58.70:FF:000003">
    <property type="entry name" value="Qa-SNARE, Sso1/Syntaxin1-type, SYP12A-group"/>
    <property type="match status" value="1"/>
</dbReference>
<evidence type="ECO:0000313" key="6">
    <source>
        <dbReference type="EMBL" id="KAE8733855.1"/>
    </source>
</evidence>
<dbReference type="SMART" id="SM00503">
    <property type="entry name" value="SynN"/>
    <property type="match status" value="1"/>
</dbReference>
<evidence type="ECO:0000256" key="4">
    <source>
        <dbReference type="SAM" id="MobiDB-lite"/>
    </source>
</evidence>
<gene>
    <name evidence="6" type="ORF">F3Y22_tig00000916pilonHSYRG00070</name>
</gene>
<feature type="compositionally biased region" description="Basic and acidic residues" evidence="4">
    <location>
        <begin position="82"/>
        <end position="91"/>
    </location>
</feature>
<dbReference type="GO" id="GO:0008017">
    <property type="term" value="F:microtubule binding"/>
    <property type="evidence" value="ECO:0007669"/>
    <property type="project" value="TreeGrafter"/>
</dbReference>
<proteinExistence type="inferred from homology"/>
<dbReference type="EMBL" id="VEPZ02000082">
    <property type="protein sequence ID" value="KAE8733855.1"/>
    <property type="molecule type" value="Genomic_DNA"/>
</dbReference>
<dbReference type="InterPro" id="IPR006011">
    <property type="entry name" value="Syntaxin_N"/>
</dbReference>
<name>A0A6A3CW99_HIBSY</name>
<dbReference type="SUPFAM" id="SSF47661">
    <property type="entry name" value="t-snare proteins"/>
    <property type="match status" value="1"/>
</dbReference>
<dbReference type="Gene3D" id="1.20.58.70">
    <property type="match status" value="1"/>
</dbReference>
<comment type="similarity">
    <text evidence="1">Belongs to the QWRF family.</text>
</comment>
<dbReference type="GO" id="GO:0016192">
    <property type="term" value="P:vesicle-mediated transport"/>
    <property type="evidence" value="ECO:0007669"/>
    <property type="project" value="InterPro"/>
</dbReference>
<dbReference type="GO" id="GO:0005737">
    <property type="term" value="C:cytoplasm"/>
    <property type="evidence" value="ECO:0007669"/>
    <property type="project" value="TreeGrafter"/>
</dbReference>
<dbReference type="Pfam" id="PF00804">
    <property type="entry name" value="Syntaxin"/>
    <property type="match status" value="1"/>
</dbReference>
<dbReference type="GO" id="GO:0015031">
    <property type="term" value="P:protein transport"/>
    <property type="evidence" value="ECO:0007669"/>
    <property type="project" value="UniProtKB-KW"/>
</dbReference>
<dbReference type="GO" id="GO:0016020">
    <property type="term" value="C:membrane"/>
    <property type="evidence" value="ECO:0007669"/>
    <property type="project" value="InterPro"/>
</dbReference>
<evidence type="ECO:0000259" key="5">
    <source>
        <dbReference type="SMART" id="SM00503"/>
    </source>
</evidence>
<keyword evidence="2" id="KW-0813">Transport</keyword>
<dbReference type="Pfam" id="PF04484">
    <property type="entry name" value="QWRF"/>
    <property type="match status" value="2"/>
</dbReference>
<dbReference type="InterPro" id="IPR010989">
    <property type="entry name" value="SNARE"/>
</dbReference>
<feature type="coiled-coil region" evidence="3">
    <location>
        <begin position="420"/>
        <end position="484"/>
    </location>
</feature>
<feature type="compositionally biased region" description="Polar residues" evidence="4">
    <location>
        <begin position="50"/>
        <end position="60"/>
    </location>
</feature>
<protein>
    <submittedName>
        <fullName evidence="6">SYP123 protein</fullName>
    </submittedName>
</protein>
<keyword evidence="3" id="KW-0175">Coiled coil</keyword>
<feature type="region of interest" description="Disordered" evidence="4">
    <location>
        <begin position="44"/>
        <end position="119"/>
    </location>
</feature>
<evidence type="ECO:0000256" key="1">
    <source>
        <dbReference type="ARBA" id="ARBA00010016"/>
    </source>
</evidence>
<dbReference type="InterPro" id="IPR007573">
    <property type="entry name" value="QWRF"/>
</dbReference>
<comment type="caution">
    <text evidence="6">The sequence shown here is derived from an EMBL/GenBank/DDBJ whole genome shotgun (WGS) entry which is preliminary data.</text>
</comment>
<reference evidence="6" key="1">
    <citation type="submission" date="2019-09" db="EMBL/GenBank/DDBJ databases">
        <title>Draft genome information of white flower Hibiscus syriacus.</title>
        <authorList>
            <person name="Kim Y.-M."/>
        </authorList>
    </citation>
    <scope>NUCLEOTIDE SEQUENCE [LARGE SCALE GENOMIC DNA]</scope>
    <source>
        <strain evidence="6">YM2019G1</strain>
    </source>
</reference>
<feature type="domain" description="Syntaxin N-terminal" evidence="5">
    <location>
        <begin position="408"/>
        <end position="532"/>
    </location>
</feature>